<protein>
    <submittedName>
        <fullName evidence="4">Cell envelope-related transcriptional attenuator</fullName>
    </submittedName>
</protein>
<keyword evidence="5" id="KW-1185">Reference proteome</keyword>
<evidence type="ECO:0000313" key="4">
    <source>
        <dbReference type="EMBL" id="ACV80808.1"/>
    </source>
</evidence>
<dbReference type="InParanoid" id="C8X6R0"/>
<dbReference type="Pfam" id="PF03816">
    <property type="entry name" value="LytR_cpsA_psr"/>
    <property type="match status" value="1"/>
</dbReference>
<dbReference type="InterPro" id="IPR050922">
    <property type="entry name" value="LytR/CpsA/Psr_CW_biosynth"/>
</dbReference>
<feature type="transmembrane region" description="Helical" evidence="2">
    <location>
        <begin position="21"/>
        <end position="42"/>
    </location>
</feature>
<dbReference type="NCBIfam" id="TIGR00350">
    <property type="entry name" value="lytR_cpsA_psr"/>
    <property type="match status" value="1"/>
</dbReference>
<evidence type="ECO:0000313" key="5">
    <source>
        <dbReference type="Proteomes" id="UP000002218"/>
    </source>
</evidence>
<dbReference type="AlphaFoldDB" id="C8X6R0"/>
<dbReference type="InterPro" id="IPR004474">
    <property type="entry name" value="LytR_CpsA_psr"/>
</dbReference>
<accession>C8X6R0</accession>
<dbReference type="Proteomes" id="UP000002218">
    <property type="component" value="Chromosome"/>
</dbReference>
<dbReference type="HOGENOM" id="CLU_016455_0_2_11"/>
<sequence length="365" mass="37745" precursor="true">MAVNEGGRPRRISRSAVAVGRALVAGLAVVVMAASGTAWWLLGQADDQLQSNAVAALYPDDPNIRTAPVSAAAAQSDGTADPGDTAGAAENILILGLDTRPPSQTAPGTGTSQSDVIMIAHVSADRQRVDLVSIPRDLMITAPTCKAWDYSSGSLSDRDFDNPYSEWKITNAYAVGGPTCTIKAVQALTGVRIDRLIVFNFEGFKKIVDAMGGVTMTFPGPVVDNGKTIIDAGGTRLVNGDQALALVRARRVAGDPTGDLGRIGRQQQLLSAMLAKAISSDLVGDPARLNSTLHTIIDNAVTDNVTVSDLAELAVALRGTGDAQVNDYTVPTVPDSGTDGLRAGAGINAYFDALIADQPIPAGVG</sequence>
<dbReference type="Gene3D" id="3.40.630.190">
    <property type="entry name" value="LCP protein"/>
    <property type="match status" value="1"/>
</dbReference>
<organism evidence="4 5">
    <name type="scientific">Nakamurella multipartita (strain ATCC 700099 / DSM 44233 / CIP 104796 / JCM 9543 / NBRC 105858 / Y-104)</name>
    <name type="common">Microsphaera multipartita</name>
    <dbReference type="NCBI Taxonomy" id="479431"/>
    <lineage>
        <taxon>Bacteria</taxon>
        <taxon>Bacillati</taxon>
        <taxon>Actinomycetota</taxon>
        <taxon>Actinomycetes</taxon>
        <taxon>Nakamurellales</taxon>
        <taxon>Nakamurellaceae</taxon>
        <taxon>Nakamurella</taxon>
    </lineage>
</organism>
<reference evidence="5" key="1">
    <citation type="submission" date="2009-09" db="EMBL/GenBank/DDBJ databases">
        <title>The complete genome of Nakamurella multipartita DSM 44233.</title>
        <authorList>
            <consortium name="US DOE Joint Genome Institute (JGI-PGF)"/>
            <person name="Lucas S."/>
            <person name="Copeland A."/>
            <person name="Lapidus A."/>
            <person name="Glavina del Rio T."/>
            <person name="Dalin E."/>
            <person name="Tice H."/>
            <person name="Bruce D."/>
            <person name="Goodwin L."/>
            <person name="Pitluck S."/>
            <person name="Kyrpides N."/>
            <person name="Mavromatis K."/>
            <person name="Ivanova N."/>
            <person name="Ovchinnikova G."/>
            <person name="Sims D."/>
            <person name="Meincke L."/>
            <person name="Brettin T."/>
            <person name="Detter J.C."/>
            <person name="Han C."/>
            <person name="Larimer F."/>
            <person name="Land M."/>
            <person name="Hauser L."/>
            <person name="Markowitz V."/>
            <person name="Cheng J.-F."/>
            <person name="Hugenholtz P."/>
            <person name="Woyke T."/>
            <person name="Wu D."/>
            <person name="Klenk H.-P."/>
            <person name="Eisen J.A."/>
        </authorList>
    </citation>
    <scope>NUCLEOTIDE SEQUENCE [LARGE SCALE GENOMIC DNA]</scope>
    <source>
        <strain evidence="5">ATCC 700099 / DSM 44233 / CIP 104796 / JCM 9543 / NBRC 105858 / Y-104</strain>
    </source>
</reference>
<dbReference type="EMBL" id="CP001737">
    <property type="protein sequence ID" value="ACV80808.1"/>
    <property type="molecule type" value="Genomic_DNA"/>
</dbReference>
<evidence type="ECO:0000259" key="3">
    <source>
        <dbReference type="Pfam" id="PF03816"/>
    </source>
</evidence>
<proteinExistence type="inferred from homology"/>
<evidence type="ECO:0000256" key="1">
    <source>
        <dbReference type="ARBA" id="ARBA00006068"/>
    </source>
</evidence>
<dbReference type="PANTHER" id="PTHR33392">
    <property type="entry name" value="POLYISOPRENYL-TEICHOIC ACID--PEPTIDOGLYCAN TEICHOIC ACID TRANSFERASE TAGU"/>
    <property type="match status" value="1"/>
</dbReference>
<evidence type="ECO:0000256" key="2">
    <source>
        <dbReference type="SAM" id="Phobius"/>
    </source>
</evidence>
<dbReference type="PANTHER" id="PTHR33392:SF6">
    <property type="entry name" value="POLYISOPRENYL-TEICHOIC ACID--PEPTIDOGLYCAN TEICHOIC ACID TRANSFERASE TAGU"/>
    <property type="match status" value="1"/>
</dbReference>
<reference evidence="4 5" key="2">
    <citation type="journal article" date="2010" name="Stand. Genomic Sci.">
        <title>Complete genome sequence of Nakamurella multipartita type strain (Y-104).</title>
        <authorList>
            <person name="Tice H."/>
            <person name="Mayilraj S."/>
            <person name="Sims D."/>
            <person name="Lapidus A."/>
            <person name="Nolan M."/>
            <person name="Lucas S."/>
            <person name="Glavina Del Rio T."/>
            <person name="Copeland A."/>
            <person name="Cheng J.F."/>
            <person name="Meincke L."/>
            <person name="Bruce D."/>
            <person name="Goodwin L."/>
            <person name="Pitluck S."/>
            <person name="Ivanova N."/>
            <person name="Mavromatis K."/>
            <person name="Ovchinnikova G."/>
            <person name="Pati A."/>
            <person name="Chen A."/>
            <person name="Palaniappan K."/>
            <person name="Land M."/>
            <person name="Hauser L."/>
            <person name="Chang Y.J."/>
            <person name="Jeffries C.D."/>
            <person name="Detter J.C."/>
            <person name="Brettin T."/>
            <person name="Rohde M."/>
            <person name="Goker M."/>
            <person name="Bristow J."/>
            <person name="Eisen J.A."/>
            <person name="Markowitz V."/>
            <person name="Hugenholtz P."/>
            <person name="Kyrpides N.C."/>
            <person name="Klenk H.P."/>
            <person name="Chen F."/>
        </authorList>
    </citation>
    <scope>NUCLEOTIDE SEQUENCE [LARGE SCALE GENOMIC DNA]</scope>
    <source>
        <strain evidence="5">ATCC 700099 / DSM 44233 / CIP 104796 / JCM 9543 / NBRC 105858 / Y-104</strain>
    </source>
</reference>
<gene>
    <name evidence="4" type="ordered locus">Namu_4529</name>
</gene>
<keyword evidence="2" id="KW-1133">Transmembrane helix</keyword>
<dbReference type="RefSeq" id="WP_015749623.1">
    <property type="nucleotide sequence ID" value="NC_013235.1"/>
</dbReference>
<comment type="similarity">
    <text evidence="1">Belongs to the LytR/CpsA/Psr (LCP) family.</text>
</comment>
<keyword evidence="2" id="KW-0472">Membrane</keyword>
<keyword evidence="2" id="KW-0812">Transmembrane</keyword>
<name>C8X6R0_NAKMY</name>
<dbReference type="KEGG" id="nml:Namu_4529"/>
<feature type="domain" description="Cell envelope-related transcriptional attenuator" evidence="3">
    <location>
        <begin position="114"/>
        <end position="277"/>
    </location>
</feature>
<dbReference type="eggNOG" id="COG1316">
    <property type="taxonomic scope" value="Bacteria"/>
</dbReference>
<dbReference type="STRING" id="479431.Namu_4529"/>
<dbReference type="OrthoDB" id="9782542at2"/>